<dbReference type="GeneID" id="77221645"/>
<dbReference type="EMBL" id="CP027169">
    <property type="protein sequence ID" value="AVK05270.1"/>
    <property type="molecule type" value="Genomic_DNA"/>
</dbReference>
<evidence type="ECO:0000259" key="3">
    <source>
        <dbReference type="Pfam" id="PF12697"/>
    </source>
</evidence>
<evidence type="ECO:0000256" key="2">
    <source>
        <dbReference type="ARBA" id="ARBA00023098"/>
    </source>
</evidence>
<proteinExistence type="predicted"/>
<sequence>MQSSSRLFPVALVSAELRADLTEDIYRLKPGNSPDGSVELVVTRLGQQAAGERRGVPVILLHGSFSNRRFWYSPRALGLGPHLARAGFDVWLPEMRGHGLSIRNDGYRGNRVADYARHDLPAIADFIHEQSGQPAHWIGHSLGGVVLAAGLGGGYLDQARIGSVALFGSQVSTAHWLFRLPLAAWVARLLLRRVDAVSGSRWRQGPEDEPVGVALEVLRWHGLFGRFGEPGNDWWTGLAAVDVPLLAVAGAGDRQDPPWACRKLFERFASAEREYLLLGREEGFVEDYGHIEMLVSKAAQREVWPLVERWLRQRSAVLEETVRSRALDVSEAGLSG</sequence>
<keyword evidence="4" id="KW-0378">Hydrolase</keyword>
<dbReference type="SUPFAM" id="SSF53474">
    <property type="entry name" value="alpha/beta-Hydrolases"/>
    <property type="match status" value="1"/>
</dbReference>
<feature type="domain" description="AB hydrolase-1" evidence="3">
    <location>
        <begin position="58"/>
        <end position="290"/>
    </location>
</feature>
<dbReference type="PANTHER" id="PTHR11005">
    <property type="entry name" value="LYSOSOMAL ACID LIPASE-RELATED"/>
    <property type="match status" value="1"/>
</dbReference>
<organism evidence="4 5">
    <name type="scientific">Pseudomonas paraeruginosa</name>
    <dbReference type="NCBI Taxonomy" id="2994495"/>
    <lineage>
        <taxon>Bacteria</taxon>
        <taxon>Pseudomonadati</taxon>
        <taxon>Pseudomonadota</taxon>
        <taxon>Gammaproteobacteria</taxon>
        <taxon>Pseudomonadales</taxon>
        <taxon>Pseudomonadaceae</taxon>
        <taxon>Pseudomonas</taxon>
    </lineage>
</organism>
<keyword evidence="1" id="KW-0442">Lipid degradation</keyword>
<dbReference type="GO" id="GO:0016787">
    <property type="term" value="F:hydrolase activity"/>
    <property type="evidence" value="ECO:0007669"/>
    <property type="project" value="UniProtKB-KW"/>
</dbReference>
<keyword evidence="5" id="KW-1185">Reference proteome</keyword>
<dbReference type="Gene3D" id="3.40.50.1820">
    <property type="entry name" value="alpha/beta hydrolase"/>
    <property type="match status" value="2"/>
</dbReference>
<evidence type="ECO:0000313" key="5">
    <source>
        <dbReference type="Proteomes" id="UP000238390"/>
    </source>
</evidence>
<name>A0A2R3ITL8_9PSED</name>
<keyword evidence="2" id="KW-0443">Lipid metabolism</keyword>
<dbReference type="RefSeq" id="WP_012076194.1">
    <property type="nucleotide sequence ID" value="NZ_CP020560.1"/>
</dbReference>
<dbReference type="Proteomes" id="UP000238390">
    <property type="component" value="Chromosome"/>
</dbReference>
<protein>
    <submittedName>
        <fullName evidence="4">Alpha/beta hydrolase family protein</fullName>
    </submittedName>
</protein>
<dbReference type="Pfam" id="PF12697">
    <property type="entry name" value="Abhydrolase_6"/>
    <property type="match status" value="1"/>
</dbReference>
<evidence type="ECO:0000256" key="1">
    <source>
        <dbReference type="ARBA" id="ARBA00022963"/>
    </source>
</evidence>
<dbReference type="InterPro" id="IPR000073">
    <property type="entry name" value="AB_hydrolase_1"/>
</dbReference>
<accession>A0A2R3ITL8</accession>
<reference evidence="4 5" key="1">
    <citation type="submission" date="2018-02" db="EMBL/GenBank/DDBJ databases">
        <title>FDA/CDC Antimicrobial Resistant Isolate Bank Genome Sequencing.</title>
        <authorList>
            <person name="Benahmed F.H."/>
            <person name="Lutgring J.D."/>
            <person name="Yoo B."/>
            <person name="Machado M."/>
            <person name="Brown A."/>
            <person name="McAllister G."/>
            <person name="Perry A."/>
            <person name="Halpin A.L."/>
            <person name="Vavikolanu K."/>
            <person name="Ott S."/>
            <person name="Zhao X."/>
            <person name="Tallon L.J."/>
            <person name="Sadzewicz L."/>
            <person name="Aluvathingal J."/>
            <person name="Nadendla S."/>
            <person name="Voskania-kordi A."/>
            <person name="Simonyan V."/>
            <person name="Patel J."/>
            <person name="Shawar R.M."/>
        </authorList>
    </citation>
    <scope>NUCLEOTIDE SEQUENCE [LARGE SCALE GENOMIC DNA]</scope>
    <source>
        <strain evidence="4 5">AR_0356</strain>
    </source>
</reference>
<dbReference type="AlphaFoldDB" id="A0A2R3ITL8"/>
<evidence type="ECO:0000313" key="4">
    <source>
        <dbReference type="EMBL" id="AVK05270.1"/>
    </source>
</evidence>
<dbReference type="InterPro" id="IPR029058">
    <property type="entry name" value="AB_hydrolase_fold"/>
</dbReference>
<gene>
    <name evidence="4" type="ORF">CSB93_4874</name>
</gene>
<dbReference type="GO" id="GO:0016042">
    <property type="term" value="P:lipid catabolic process"/>
    <property type="evidence" value="ECO:0007669"/>
    <property type="project" value="UniProtKB-KW"/>
</dbReference>